<evidence type="ECO:0000256" key="5">
    <source>
        <dbReference type="ARBA" id="ARBA00011738"/>
    </source>
</evidence>
<dbReference type="InterPro" id="IPR000836">
    <property type="entry name" value="PRTase_dom"/>
</dbReference>
<comment type="subcellular location">
    <subcellularLocation>
        <location evidence="2 11">Cytoplasm</location>
    </subcellularLocation>
</comment>
<name>A0ABV9QSM7_9GAMM</name>
<dbReference type="NCBIfam" id="NF002634">
    <property type="entry name" value="PRK02304.1-3"/>
    <property type="match status" value="1"/>
</dbReference>
<comment type="similarity">
    <text evidence="4 11">Belongs to the purine/pyrimidine phosphoribosyltransferase family.</text>
</comment>
<organism evidence="13 14">
    <name type="scientific">Dokdonella ginsengisoli</name>
    <dbReference type="NCBI Taxonomy" id="363846"/>
    <lineage>
        <taxon>Bacteria</taxon>
        <taxon>Pseudomonadati</taxon>
        <taxon>Pseudomonadota</taxon>
        <taxon>Gammaproteobacteria</taxon>
        <taxon>Lysobacterales</taxon>
        <taxon>Rhodanobacteraceae</taxon>
        <taxon>Dokdonella</taxon>
    </lineage>
</organism>
<dbReference type="InterPro" id="IPR029057">
    <property type="entry name" value="PRTase-like"/>
</dbReference>
<dbReference type="PANTHER" id="PTHR11776:SF7">
    <property type="entry name" value="PHOSPHORIBOSYLTRANSFERASE DOMAIN-CONTAINING PROTEIN"/>
    <property type="match status" value="1"/>
</dbReference>
<evidence type="ECO:0000256" key="1">
    <source>
        <dbReference type="ARBA" id="ARBA00000868"/>
    </source>
</evidence>
<evidence type="ECO:0000256" key="7">
    <source>
        <dbReference type="ARBA" id="ARBA00022490"/>
    </source>
</evidence>
<reference evidence="14" key="1">
    <citation type="journal article" date="2019" name="Int. J. Syst. Evol. Microbiol.">
        <title>The Global Catalogue of Microorganisms (GCM) 10K type strain sequencing project: providing services to taxonomists for standard genome sequencing and annotation.</title>
        <authorList>
            <consortium name="The Broad Institute Genomics Platform"/>
            <consortium name="The Broad Institute Genome Sequencing Center for Infectious Disease"/>
            <person name="Wu L."/>
            <person name="Ma J."/>
        </authorList>
    </citation>
    <scope>NUCLEOTIDE SEQUENCE [LARGE SCALE GENOMIC DNA]</scope>
    <source>
        <strain evidence="14">CCUG 30340</strain>
    </source>
</reference>
<comment type="subunit">
    <text evidence="5 11">Homodimer.</text>
</comment>
<dbReference type="EC" id="2.4.2.7" evidence="6 11"/>
<dbReference type="SUPFAM" id="SSF53271">
    <property type="entry name" value="PRTase-like"/>
    <property type="match status" value="1"/>
</dbReference>
<comment type="catalytic activity">
    <reaction evidence="1 11">
        <text>AMP + diphosphate = 5-phospho-alpha-D-ribose 1-diphosphate + adenine</text>
        <dbReference type="Rhea" id="RHEA:16609"/>
        <dbReference type="ChEBI" id="CHEBI:16708"/>
        <dbReference type="ChEBI" id="CHEBI:33019"/>
        <dbReference type="ChEBI" id="CHEBI:58017"/>
        <dbReference type="ChEBI" id="CHEBI:456215"/>
        <dbReference type="EC" id="2.4.2.7"/>
    </reaction>
</comment>
<evidence type="ECO:0000313" key="14">
    <source>
        <dbReference type="Proteomes" id="UP001595886"/>
    </source>
</evidence>
<comment type="pathway">
    <text evidence="3 11">Purine metabolism; AMP biosynthesis via salvage pathway; AMP from adenine: step 1/1.</text>
</comment>
<gene>
    <name evidence="11" type="primary">apt</name>
    <name evidence="13" type="ORF">ACFO6Q_05875</name>
</gene>
<dbReference type="Proteomes" id="UP001595886">
    <property type="component" value="Unassembled WGS sequence"/>
</dbReference>
<keyword evidence="14" id="KW-1185">Reference proteome</keyword>
<evidence type="ECO:0000256" key="10">
    <source>
        <dbReference type="ARBA" id="ARBA00022726"/>
    </source>
</evidence>
<dbReference type="NCBIfam" id="NF002636">
    <property type="entry name" value="PRK02304.1-5"/>
    <property type="match status" value="1"/>
</dbReference>
<evidence type="ECO:0000256" key="2">
    <source>
        <dbReference type="ARBA" id="ARBA00004496"/>
    </source>
</evidence>
<sequence>MASAGNGAAAEVTRRLFELIRAVPDFPQSGVTFRDITPLLADADGFAHCIDLLAEPWRDAGVQVVCGIESRGFIFGAALADRLRSGFVPLRKPGKLPPPVVSAQYQLEYGSDALEMRADAPHDGERVLIVDDVLATGGTLAAARSLVEKAGMHPVGAGVLIELGALPGRARWGGGLPLHALLRY</sequence>
<dbReference type="Gene3D" id="3.40.50.2020">
    <property type="match status" value="1"/>
</dbReference>
<dbReference type="Pfam" id="PF00156">
    <property type="entry name" value="Pribosyltran"/>
    <property type="match status" value="1"/>
</dbReference>
<dbReference type="PANTHER" id="PTHR11776">
    <property type="entry name" value="ADENINE PHOSPHORIBOSYLTRANSFERASE"/>
    <property type="match status" value="1"/>
</dbReference>
<feature type="domain" description="Phosphoribosyltransferase" evidence="12">
    <location>
        <begin position="46"/>
        <end position="162"/>
    </location>
</feature>
<evidence type="ECO:0000256" key="4">
    <source>
        <dbReference type="ARBA" id="ARBA00008391"/>
    </source>
</evidence>
<dbReference type="EMBL" id="JBHSHD010000005">
    <property type="protein sequence ID" value="MFC4819841.1"/>
    <property type="molecule type" value="Genomic_DNA"/>
</dbReference>
<evidence type="ECO:0000259" key="12">
    <source>
        <dbReference type="Pfam" id="PF00156"/>
    </source>
</evidence>
<keyword evidence="8 11" id="KW-0328">Glycosyltransferase</keyword>
<dbReference type="CDD" id="cd06223">
    <property type="entry name" value="PRTases_typeI"/>
    <property type="match status" value="1"/>
</dbReference>
<dbReference type="InterPro" id="IPR005764">
    <property type="entry name" value="Ade_phspho_trans"/>
</dbReference>
<dbReference type="GO" id="GO:0003999">
    <property type="term" value="F:adenine phosphoribosyltransferase activity"/>
    <property type="evidence" value="ECO:0007669"/>
    <property type="project" value="UniProtKB-EC"/>
</dbReference>
<evidence type="ECO:0000256" key="3">
    <source>
        <dbReference type="ARBA" id="ARBA00004659"/>
    </source>
</evidence>
<proteinExistence type="inferred from homology"/>
<evidence type="ECO:0000256" key="8">
    <source>
        <dbReference type="ARBA" id="ARBA00022676"/>
    </source>
</evidence>
<accession>A0ABV9QSM7</accession>
<dbReference type="InterPro" id="IPR050120">
    <property type="entry name" value="Adenine_PRTase"/>
</dbReference>
<evidence type="ECO:0000256" key="6">
    <source>
        <dbReference type="ARBA" id="ARBA00011893"/>
    </source>
</evidence>
<keyword evidence="7 11" id="KW-0963">Cytoplasm</keyword>
<keyword evidence="10 11" id="KW-0660">Purine salvage</keyword>
<protein>
    <recommendedName>
        <fullName evidence="6 11">Adenine phosphoribosyltransferase</fullName>
        <shortName evidence="11">APRT</shortName>
        <ecNumber evidence="6 11">2.4.2.7</ecNumber>
    </recommendedName>
</protein>
<keyword evidence="9 11" id="KW-0808">Transferase</keyword>
<comment type="caution">
    <text evidence="13">The sequence shown here is derived from an EMBL/GenBank/DDBJ whole genome shotgun (WGS) entry which is preliminary data.</text>
</comment>
<comment type="function">
    <text evidence="11">Catalyzes a salvage reaction resulting in the formation of AMP, that is energically less costly than de novo synthesis.</text>
</comment>
<dbReference type="RefSeq" id="WP_380019637.1">
    <property type="nucleotide sequence ID" value="NZ_JBHSHD010000005.1"/>
</dbReference>
<evidence type="ECO:0000256" key="11">
    <source>
        <dbReference type="HAMAP-Rule" id="MF_00004"/>
    </source>
</evidence>
<dbReference type="HAMAP" id="MF_00004">
    <property type="entry name" value="Aden_phosphoribosyltr"/>
    <property type="match status" value="1"/>
</dbReference>
<evidence type="ECO:0000256" key="9">
    <source>
        <dbReference type="ARBA" id="ARBA00022679"/>
    </source>
</evidence>
<evidence type="ECO:0000313" key="13">
    <source>
        <dbReference type="EMBL" id="MFC4819841.1"/>
    </source>
</evidence>
<dbReference type="NCBIfam" id="TIGR01090">
    <property type="entry name" value="apt"/>
    <property type="match status" value="1"/>
</dbReference>